<evidence type="ECO:0000313" key="3">
    <source>
        <dbReference type="EMBL" id="KZV82623.1"/>
    </source>
</evidence>
<dbReference type="InParanoid" id="A0A165CK94"/>
<dbReference type="OrthoDB" id="3016665at2759"/>
<organism evidence="3 4">
    <name type="scientific">Exidia glandulosa HHB12029</name>
    <dbReference type="NCBI Taxonomy" id="1314781"/>
    <lineage>
        <taxon>Eukaryota</taxon>
        <taxon>Fungi</taxon>
        <taxon>Dikarya</taxon>
        <taxon>Basidiomycota</taxon>
        <taxon>Agaricomycotina</taxon>
        <taxon>Agaricomycetes</taxon>
        <taxon>Auriculariales</taxon>
        <taxon>Exidiaceae</taxon>
        <taxon>Exidia</taxon>
    </lineage>
</organism>
<keyword evidence="1" id="KW-0472">Membrane</keyword>
<dbReference type="InterPro" id="IPR045338">
    <property type="entry name" value="DUF6535"/>
</dbReference>
<gene>
    <name evidence="3" type="ORF">EXIGLDRAFT_338400</name>
</gene>
<reference evidence="3 4" key="1">
    <citation type="journal article" date="2016" name="Mol. Biol. Evol.">
        <title>Comparative Genomics of Early-Diverging Mushroom-Forming Fungi Provides Insights into the Origins of Lignocellulose Decay Capabilities.</title>
        <authorList>
            <person name="Nagy L.G."/>
            <person name="Riley R."/>
            <person name="Tritt A."/>
            <person name="Adam C."/>
            <person name="Daum C."/>
            <person name="Floudas D."/>
            <person name="Sun H."/>
            <person name="Yadav J.S."/>
            <person name="Pangilinan J."/>
            <person name="Larsson K.H."/>
            <person name="Matsuura K."/>
            <person name="Barry K."/>
            <person name="Labutti K."/>
            <person name="Kuo R."/>
            <person name="Ohm R.A."/>
            <person name="Bhattacharya S.S."/>
            <person name="Shirouzu T."/>
            <person name="Yoshinaga Y."/>
            <person name="Martin F.M."/>
            <person name="Grigoriev I.V."/>
            <person name="Hibbett D.S."/>
        </authorList>
    </citation>
    <scope>NUCLEOTIDE SEQUENCE [LARGE SCALE GENOMIC DNA]</scope>
    <source>
        <strain evidence="3 4">HHB12029</strain>
    </source>
</reference>
<keyword evidence="1" id="KW-1133">Transmembrane helix</keyword>
<evidence type="ECO:0000256" key="1">
    <source>
        <dbReference type="SAM" id="Phobius"/>
    </source>
</evidence>
<accession>A0A165CK94</accession>
<feature type="transmembrane region" description="Helical" evidence="1">
    <location>
        <begin position="268"/>
        <end position="294"/>
    </location>
</feature>
<dbReference type="AlphaFoldDB" id="A0A165CK94"/>
<feature type="transmembrane region" description="Helical" evidence="1">
    <location>
        <begin position="152"/>
        <end position="171"/>
    </location>
</feature>
<dbReference type="Pfam" id="PF20153">
    <property type="entry name" value="DUF6535"/>
    <property type="match status" value="1"/>
</dbReference>
<evidence type="ECO:0000259" key="2">
    <source>
        <dbReference type="Pfam" id="PF20153"/>
    </source>
</evidence>
<keyword evidence="4" id="KW-1185">Reference proteome</keyword>
<name>A0A165CK94_EXIGL</name>
<feature type="transmembrane region" description="Helical" evidence="1">
    <location>
        <begin position="215"/>
        <end position="233"/>
    </location>
</feature>
<dbReference type="Proteomes" id="UP000077266">
    <property type="component" value="Unassembled WGS sequence"/>
</dbReference>
<feature type="domain" description="DUF6535" evidence="2">
    <location>
        <begin position="130"/>
        <end position="294"/>
    </location>
</feature>
<evidence type="ECO:0000313" key="4">
    <source>
        <dbReference type="Proteomes" id="UP000077266"/>
    </source>
</evidence>
<protein>
    <recommendedName>
        <fullName evidence="2">DUF6535 domain-containing protein</fullName>
    </recommendedName>
</protein>
<sequence>MACAGADIRFDCSHSIPYLDFRTAREGTVYTFRVTSYRVSGCRKSCAAAGNEKAVQPTPHHKCVPSASLAFTSLVRSTPILTSAFPSASLMDYLNGDGSHPLWTPDDSGTSADHKRDPYGEEMGENANIWRVYAKVAKDADKEMVEWWNRGLDNLAVFAGLFSAATIAFIIEVYKDLKRDFIELTFRAMTTNASYAQTLDENFIVPASARLVNSLWISSLLMSLSAAMIAMMGKDWIASYGLADRSNIRDWALLRQHRLDSVLRWKMAWLIASAPHLLHCALGLFVTGLVFLIYPLDPHTGVVAATLAGIIAFVYIGLKVSTIVSRDSPFRSLGFSAAYPPRTRPSQRGDVATLPWLSHLETFLESASRSLYDPLNSTECDSGVGHAEDALIALGLLGEGLQLGTSEDVRELCSRNSSVRIHAATVKGLLIRITSEQQVLLLPIRSPIPTSKRSAS</sequence>
<feature type="transmembrane region" description="Helical" evidence="1">
    <location>
        <begin position="300"/>
        <end position="318"/>
    </location>
</feature>
<keyword evidence="1" id="KW-0812">Transmembrane</keyword>
<proteinExistence type="predicted"/>
<dbReference type="EMBL" id="KV426311">
    <property type="protein sequence ID" value="KZV82623.1"/>
    <property type="molecule type" value="Genomic_DNA"/>
</dbReference>